<dbReference type="EMBL" id="PDJQ01000001">
    <property type="protein sequence ID" value="PFG73521.1"/>
    <property type="molecule type" value="Genomic_DNA"/>
</dbReference>
<name>A0A2A9HEE5_TEPT2</name>
<feature type="region of interest" description="Disordered" evidence="1">
    <location>
        <begin position="29"/>
        <end position="55"/>
    </location>
</feature>
<evidence type="ECO:0000256" key="1">
    <source>
        <dbReference type="SAM" id="MobiDB-lite"/>
    </source>
</evidence>
<feature type="compositionally biased region" description="Low complexity" evidence="1">
    <location>
        <begin position="36"/>
        <end position="47"/>
    </location>
</feature>
<proteinExistence type="predicted"/>
<evidence type="ECO:0000256" key="2">
    <source>
        <dbReference type="SAM" id="SignalP"/>
    </source>
</evidence>
<dbReference type="PROSITE" id="PS51257">
    <property type="entry name" value="PROKAR_LIPOPROTEIN"/>
    <property type="match status" value="1"/>
</dbReference>
<organism evidence="3 4">
    <name type="scientific">Tepidiforma thermophila (strain KCTC 52669 / CGMCC 1.13589 / G233)</name>
    <dbReference type="NCBI Taxonomy" id="2761530"/>
    <lineage>
        <taxon>Bacteria</taxon>
        <taxon>Bacillati</taxon>
        <taxon>Chloroflexota</taxon>
        <taxon>Tepidiformia</taxon>
        <taxon>Tepidiformales</taxon>
        <taxon>Tepidiformaceae</taxon>
        <taxon>Tepidiforma</taxon>
    </lineage>
</organism>
<accession>A0A2A9HEE5</accession>
<evidence type="ECO:0000313" key="4">
    <source>
        <dbReference type="Proteomes" id="UP000223071"/>
    </source>
</evidence>
<protein>
    <recommendedName>
        <fullName evidence="5">WD40 repeat domain-containing protein</fullName>
    </recommendedName>
</protein>
<dbReference type="SUPFAM" id="SSF50969">
    <property type="entry name" value="YVTN repeat-like/Quinoprotein amine dehydrogenase"/>
    <property type="match status" value="1"/>
</dbReference>
<reference evidence="3 4" key="1">
    <citation type="submission" date="2017-09" db="EMBL/GenBank/DDBJ databases">
        <title>Sequencing the genomes of two abundant thermophiles in Great Basin hot springs: Thermocrinis jamiesonii and novel Chloroflexi Thermoflexus hugenholtzii.</title>
        <authorList>
            <person name="Hedlund B."/>
        </authorList>
    </citation>
    <scope>NUCLEOTIDE SEQUENCE [LARGE SCALE GENOMIC DNA]</scope>
    <source>
        <strain evidence="3 4">G233</strain>
    </source>
</reference>
<feature type="chain" id="PRO_5012043910" description="WD40 repeat domain-containing protein" evidence="2">
    <location>
        <begin position="25"/>
        <end position="419"/>
    </location>
</feature>
<comment type="caution">
    <text evidence="3">The sequence shown here is derived from an EMBL/GenBank/DDBJ whole genome shotgun (WGS) entry which is preliminary data.</text>
</comment>
<keyword evidence="4" id="KW-1185">Reference proteome</keyword>
<evidence type="ECO:0000313" key="3">
    <source>
        <dbReference type="EMBL" id="PFG73521.1"/>
    </source>
</evidence>
<evidence type="ECO:0008006" key="5">
    <source>
        <dbReference type="Google" id="ProtNLM"/>
    </source>
</evidence>
<dbReference type="RefSeq" id="WP_133117502.1">
    <property type="nucleotide sequence ID" value="NZ_PDJQ01000001.1"/>
</dbReference>
<dbReference type="AlphaFoldDB" id="A0A2A9HEE5"/>
<dbReference type="InterPro" id="IPR011044">
    <property type="entry name" value="Quino_amine_DH_bsu"/>
</dbReference>
<keyword evidence="2" id="KW-0732">Signal</keyword>
<sequence>MTGKAQLRGGTLALAAALAGLALAGACSDADGDRSATPAPTATPAATESPGPPQVVPPGTDLLVLALEVGSAETGTRSYPVVEIASIDPASGRVVASFRVGSADEFILPEWVFATGREVVTVSERRVVRWSLDGQELATLLRFEPTQRPTTAVLSHDGRLLAVGWESADLRDRDRGELIVLEAATGRVLRRWGMDILGGALGAWPAPIAWHADDGGLEVMGYAHRDGPGVFAAVRLDGEVTKRGATVAAVDPGGQMLATVPGGWSLACEGLGLGGEEVVFVEPVSGREPGRARLDGYALVSFIFEPGGAGVLLRGAPLQGAPGSRDRCWTREGNATWLFYPATGKFEQVADPAAVVAGWRERLLPAVPAVSCPGQAEPAVGLNLPWGMWCYGGGEVSVAGRPVARATSGVVVGVVKTSE</sequence>
<feature type="signal peptide" evidence="2">
    <location>
        <begin position="1"/>
        <end position="24"/>
    </location>
</feature>
<dbReference type="Proteomes" id="UP000223071">
    <property type="component" value="Unassembled WGS sequence"/>
</dbReference>
<gene>
    <name evidence="3" type="ORF">A9A59_0720</name>
</gene>